<dbReference type="AlphaFoldDB" id="E5B242"/>
<sequence length="62" mass="7002">MGKTLITARCANLQSKIKIHINQRILSSITTFTLVVIPLSYQPEPPLVKDRTLMTLSTEYVD</sequence>
<protein>
    <submittedName>
        <fullName evidence="1">Uncharacterized protein</fullName>
    </submittedName>
</protein>
<proteinExistence type="predicted"/>
<name>E5B242_ERWAM</name>
<organism evidence="1">
    <name type="scientific">Erwinia amylovora ATCC BAA-2158</name>
    <dbReference type="NCBI Taxonomy" id="889211"/>
    <lineage>
        <taxon>Bacteria</taxon>
        <taxon>Pseudomonadati</taxon>
        <taxon>Pseudomonadota</taxon>
        <taxon>Gammaproteobacteria</taxon>
        <taxon>Enterobacterales</taxon>
        <taxon>Erwiniaceae</taxon>
        <taxon>Erwinia</taxon>
    </lineage>
</organism>
<accession>E5B242</accession>
<evidence type="ECO:0000313" key="1">
    <source>
        <dbReference type="EMBL" id="CBX79544.1"/>
    </source>
</evidence>
<reference evidence="1" key="1">
    <citation type="journal article" date="2011" name="J. Bacteriol.">
        <title>Genome Sequence of an Erwinia amylovora Strain with Pathogenicity Restricted to Rubus Plants.</title>
        <authorList>
            <person name="Powney R."/>
            <person name="Smits T.H."/>
            <person name="Sawbridge T."/>
            <person name="Frey B."/>
            <person name="Blom J."/>
            <person name="Frey J.E."/>
            <person name="Plummer K.M."/>
            <person name="Beer S.V."/>
            <person name="Luck J."/>
            <person name="Duffy B."/>
            <person name="Rodoni B."/>
        </authorList>
    </citation>
    <scope>NUCLEOTIDE SEQUENCE</scope>
    <source>
        <strain evidence="1">ATCC BAA-2158</strain>
    </source>
</reference>
<dbReference type="EMBL" id="FR719187">
    <property type="protein sequence ID" value="CBX79544.1"/>
    <property type="molecule type" value="Genomic_DNA"/>
</dbReference>
<gene>
    <name evidence="1" type="ORF">EAIL5_0724</name>
</gene>